<dbReference type="InterPro" id="IPR043129">
    <property type="entry name" value="ATPase_NBD"/>
</dbReference>
<keyword evidence="12 16" id="KW-0630">Potassium</keyword>
<comment type="similarity">
    <text evidence="14 16">Belongs to the type III pantothenate kinase family.</text>
</comment>
<dbReference type="PANTHER" id="PTHR34265:SF1">
    <property type="entry name" value="TYPE III PANTOTHENATE KINASE"/>
    <property type="match status" value="1"/>
</dbReference>
<keyword evidence="10 16" id="KW-0418">Kinase</keyword>
<feature type="binding site" evidence="16">
    <location>
        <position position="127"/>
    </location>
    <ligand>
        <name>ATP</name>
        <dbReference type="ChEBI" id="CHEBI:30616"/>
    </ligand>
</feature>
<dbReference type="Proteomes" id="UP000603602">
    <property type="component" value="Unassembled WGS sequence"/>
</dbReference>
<evidence type="ECO:0000256" key="2">
    <source>
        <dbReference type="ARBA" id="ARBA00001958"/>
    </source>
</evidence>
<comment type="pathway">
    <text evidence="4 16">Cofactor biosynthesis; coenzyme A biosynthesis; CoA from (R)-pantothenate: step 1/5.</text>
</comment>
<dbReference type="PANTHER" id="PTHR34265">
    <property type="entry name" value="TYPE III PANTOTHENATE KINASE"/>
    <property type="match status" value="1"/>
</dbReference>
<evidence type="ECO:0000256" key="8">
    <source>
        <dbReference type="ARBA" id="ARBA00022679"/>
    </source>
</evidence>
<evidence type="ECO:0000256" key="4">
    <source>
        <dbReference type="ARBA" id="ARBA00005225"/>
    </source>
</evidence>
<name>A0ABR9BEN9_9RHOO</name>
<dbReference type="InterPro" id="IPR004619">
    <property type="entry name" value="Type_III_PanK"/>
</dbReference>
<dbReference type="CDD" id="cd24015">
    <property type="entry name" value="ASKHA_NBD_PanK-III"/>
    <property type="match status" value="1"/>
</dbReference>
<evidence type="ECO:0000256" key="5">
    <source>
        <dbReference type="ARBA" id="ARBA00011738"/>
    </source>
</evidence>
<dbReference type="EMBL" id="JACYTO010000002">
    <property type="protein sequence ID" value="MBD8504424.1"/>
    <property type="molecule type" value="Genomic_DNA"/>
</dbReference>
<evidence type="ECO:0000256" key="16">
    <source>
        <dbReference type="HAMAP-Rule" id="MF_01274"/>
    </source>
</evidence>
<evidence type="ECO:0000256" key="3">
    <source>
        <dbReference type="ARBA" id="ARBA00004496"/>
    </source>
</evidence>
<comment type="cofactor">
    <cofactor evidence="16">
        <name>NH4(+)</name>
        <dbReference type="ChEBI" id="CHEBI:28938"/>
    </cofactor>
    <cofactor evidence="16">
        <name>K(+)</name>
        <dbReference type="ChEBI" id="CHEBI:29103"/>
    </cofactor>
    <text evidence="16">A monovalent cation. Ammonium or potassium.</text>
</comment>
<dbReference type="SUPFAM" id="SSF53067">
    <property type="entry name" value="Actin-like ATPase domain"/>
    <property type="match status" value="2"/>
</dbReference>
<keyword evidence="13 16" id="KW-0173">Coenzyme A biosynthesis</keyword>
<dbReference type="Gene3D" id="3.30.420.40">
    <property type="match status" value="2"/>
</dbReference>
<evidence type="ECO:0000256" key="11">
    <source>
        <dbReference type="ARBA" id="ARBA00022840"/>
    </source>
</evidence>
<comment type="caution">
    <text evidence="16">Lacks conserved residue(s) required for the propagation of feature annotation.</text>
</comment>
<evidence type="ECO:0000256" key="15">
    <source>
        <dbReference type="ARBA" id="ARBA00040883"/>
    </source>
</evidence>
<feature type="binding site" evidence="16">
    <location>
        <begin position="102"/>
        <end position="105"/>
    </location>
    <ligand>
        <name>substrate</name>
    </ligand>
</feature>
<proteinExistence type="inferred from homology"/>
<evidence type="ECO:0000256" key="10">
    <source>
        <dbReference type="ARBA" id="ARBA00022777"/>
    </source>
</evidence>
<comment type="subcellular location">
    <subcellularLocation>
        <location evidence="3 16">Cytoplasm</location>
    </subcellularLocation>
</comment>
<gene>
    <name evidence="16" type="primary">coaX</name>
    <name evidence="17" type="ORF">IFO67_16155</name>
</gene>
<organism evidence="17 18">
    <name type="scientific">Thauera sedimentorum</name>
    <dbReference type="NCBI Taxonomy" id="2767595"/>
    <lineage>
        <taxon>Bacteria</taxon>
        <taxon>Pseudomonadati</taxon>
        <taxon>Pseudomonadota</taxon>
        <taxon>Betaproteobacteria</taxon>
        <taxon>Rhodocyclales</taxon>
        <taxon>Zoogloeaceae</taxon>
        <taxon>Thauera</taxon>
    </lineage>
</organism>
<accession>A0ABR9BEN9</accession>
<evidence type="ECO:0000256" key="14">
    <source>
        <dbReference type="ARBA" id="ARBA00038036"/>
    </source>
</evidence>
<dbReference type="EC" id="2.7.1.33" evidence="6 16"/>
<keyword evidence="18" id="KW-1185">Reference proteome</keyword>
<sequence>MMLLLDAGNTRIKWSVTDSGAEPGAWLAEGGFEHAEAAAALPAVLAAHPGIDRVLGANVAGPAVRALLEAPLAAAGLPVEWLTVTAARAGVRNAYTVPGQLGADRWAALIGARRLHRGPCLVVCAGTATTADLLDADGLFRGGIILPGVDLMLRALAGNTAQLPLADGHFRDTPRSTVDAIVSGCLHAQAGAVERMFAQISGQPGALCLLSGGAAGRFAELLELPLRRIDNLVLIGLATLAPGAPGQA</sequence>
<evidence type="ECO:0000256" key="7">
    <source>
        <dbReference type="ARBA" id="ARBA00022490"/>
    </source>
</evidence>
<evidence type="ECO:0000256" key="6">
    <source>
        <dbReference type="ARBA" id="ARBA00012102"/>
    </source>
</evidence>
<comment type="subunit">
    <text evidence="5 16">Homodimer.</text>
</comment>
<evidence type="ECO:0000313" key="17">
    <source>
        <dbReference type="EMBL" id="MBD8504424.1"/>
    </source>
</evidence>
<dbReference type="Pfam" id="PF03309">
    <property type="entry name" value="Pan_kinase"/>
    <property type="match status" value="1"/>
</dbReference>
<dbReference type="NCBIfam" id="TIGR00671">
    <property type="entry name" value="baf"/>
    <property type="match status" value="1"/>
</dbReference>
<feature type="binding site" evidence="16">
    <location>
        <position position="95"/>
    </location>
    <ligand>
        <name>substrate</name>
    </ligand>
</feature>
<dbReference type="HAMAP" id="MF_01274">
    <property type="entry name" value="Pantothen_kinase_3"/>
    <property type="match status" value="1"/>
</dbReference>
<feature type="binding site" evidence="16">
    <location>
        <position position="177"/>
    </location>
    <ligand>
        <name>substrate</name>
    </ligand>
</feature>
<keyword evidence="9 16" id="KW-0547">Nucleotide-binding</keyword>
<feature type="binding site" evidence="16">
    <location>
        <begin position="6"/>
        <end position="13"/>
    </location>
    <ligand>
        <name>ATP</name>
        <dbReference type="ChEBI" id="CHEBI:30616"/>
    </ligand>
</feature>
<evidence type="ECO:0000256" key="9">
    <source>
        <dbReference type="ARBA" id="ARBA00022741"/>
    </source>
</evidence>
<keyword evidence="7 16" id="KW-0963">Cytoplasm</keyword>
<comment type="catalytic activity">
    <reaction evidence="1 16">
        <text>(R)-pantothenate + ATP = (R)-4'-phosphopantothenate + ADP + H(+)</text>
        <dbReference type="Rhea" id="RHEA:16373"/>
        <dbReference type="ChEBI" id="CHEBI:10986"/>
        <dbReference type="ChEBI" id="CHEBI:15378"/>
        <dbReference type="ChEBI" id="CHEBI:29032"/>
        <dbReference type="ChEBI" id="CHEBI:30616"/>
        <dbReference type="ChEBI" id="CHEBI:456216"/>
        <dbReference type="EC" id="2.7.1.33"/>
    </reaction>
</comment>
<evidence type="ECO:0000256" key="12">
    <source>
        <dbReference type="ARBA" id="ARBA00022958"/>
    </source>
</evidence>
<feature type="active site" description="Proton acceptor" evidence="16">
    <location>
        <position position="104"/>
    </location>
</feature>
<evidence type="ECO:0000256" key="13">
    <source>
        <dbReference type="ARBA" id="ARBA00022993"/>
    </source>
</evidence>
<comment type="caution">
    <text evidence="17">The sequence shown here is derived from an EMBL/GenBank/DDBJ whole genome shotgun (WGS) entry which is preliminary data.</text>
</comment>
<comment type="cofactor">
    <cofactor evidence="2">
        <name>K(+)</name>
        <dbReference type="ChEBI" id="CHEBI:29103"/>
    </cofactor>
</comment>
<dbReference type="RefSeq" id="WP_187719164.1">
    <property type="nucleotide sequence ID" value="NZ_JACTAH010000002.1"/>
</dbReference>
<protein>
    <recommendedName>
        <fullName evidence="15 16">Type III pantothenate kinase</fullName>
        <ecNumber evidence="6 16">2.7.1.33</ecNumber>
    </recommendedName>
    <alternativeName>
        <fullName evidence="16">PanK-III</fullName>
    </alternativeName>
    <alternativeName>
        <fullName evidence="16">Pantothenic acid kinase</fullName>
    </alternativeName>
</protein>
<keyword evidence="8 16" id="KW-0808">Transferase</keyword>
<dbReference type="GO" id="GO:0016301">
    <property type="term" value="F:kinase activity"/>
    <property type="evidence" value="ECO:0007669"/>
    <property type="project" value="UniProtKB-KW"/>
</dbReference>
<evidence type="ECO:0000256" key="1">
    <source>
        <dbReference type="ARBA" id="ARBA00001206"/>
    </source>
</evidence>
<comment type="function">
    <text evidence="16">Catalyzes the phosphorylation of pantothenate (Pan), the first step in CoA biosynthesis.</text>
</comment>
<reference evidence="18" key="1">
    <citation type="submission" date="2023-07" db="EMBL/GenBank/DDBJ databases">
        <title>Thauera sp. CAU 1555 isolated from sand of Yaerae Beach.</title>
        <authorList>
            <person name="Kim W."/>
        </authorList>
    </citation>
    <scope>NUCLEOTIDE SEQUENCE [LARGE SCALE GENOMIC DNA]</scope>
    <source>
        <strain evidence="18">CAU 1555</strain>
    </source>
</reference>
<keyword evidence="11 16" id="KW-0067">ATP-binding</keyword>
<evidence type="ECO:0000313" key="18">
    <source>
        <dbReference type="Proteomes" id="UP000603602"/>
    </source>
</evidence>